<dbReference type="Proteomes" id="UP001201701">
    <property type="component" value="Unassembled WGS sequence"/>
</dbReference>
<evidence type="ECO:0000313" key="1">
    <source>
        <dbReference type="EMBL" id="MCG7507468.1"/>
    </source>
</evidence>
<protein>
    <recommendedName>
        <fullName evidence="3">DUF4189 domain-containing protein</fullName>
    </recommendedName>
</protein>
<accession>A0ABS9QJ38</accession>
<dbReference type="EMBL" id="JAKREW010000024">
    <property type="protein sequence ID" value="MCG7507468.1"/>
    <property type="molecule type" value="Genomic_DNA"/>
</dbReference>
<comment type="caution">
    <text evidence="1">The sequence shown here is derived from an EMBL/GenBank/DDBJ whole genome shotgun (WGS) entry which is preliminary data.</text>
</comment>
<evidence type="ECO:0008006" key="3">
    <source>
        <dbReference type="Google" id="ProtNLM"/>
    </source>
</evidence>
<evidence type="ECO:0000313" key="2">
    <source>
        <dbReference type="Proteomes" id="UP001201701"/>
    </source>
</evidence>
<proteinExistence type="predicted"/>
<name>A0ABS9QJ38_9HYPH</name>
<gene>
    <name evidence="1" type="ORF">L4923_20745</name>
</gene>
<keyword evidence="2" id="KW-1185">Reference proteome</keyword>
<reference evidence="1 2" key="1">
    <citation type="submission" date="2022-02" db="EMBL/GenBank/DDBJ databases">
        <title>Draft genome sequence of Mezorhizobium retamae strain IRAMC:0171 isolated from Retama raetam nodules.</title>
        <authorList>
            <person name="Bengaied R."/>
            <person name="Sbissi I."/>
            <person name="Huber K."/>
            <person name="Ghodbane F."/>
            <person name="Nouioui I."/>
            <person name="Tarhouni M."/>
            <person name="Gtari M."/>
        </authorList>
    </citation>
    <scope>NUCLEOTIDE SEQUENCE [LARGE SCALE GENOMIC DNA]</scope>
    <source>
        <strain evidence="1 2">IRAMC:0171</strain>
    </source>
</reference>
<organism evidence="1 2">
    <name type="scientific">Mesorhizobium retamae</name>
    <dbReference type="NCBI Taxonomy" id="2912854"/>
    <lineage>
        <taxon>Bacteria</taxon>
        <taxon>Pseudomonadati</taxon>
        <taxon>Pseudomonadota</taxon>
        <taxon>Alphaproteobacteria</taxon>
        <taxon>Hyphomicrobiales</taxon>
        <taxon>Phyllobacteriaceae</taxon>
        <taxon>Mesorhizobium</taxon>
    </lineage>
</organism>
<sequence>MRFFQIAQLLLTAAASIAATENIATAESLAGKVGDKRFPVGVMGTLGSCQKTYNKYVAAAGHSAYAQTLLGRTDEFFICGSYLNAKSQQAAEAMALKNCEGARKYYKVKVMGTCSIAASK</sequence>
<dbReference type="RefSeq" id="WP_239368628.1">
    <property type="nucleotide sequence ID" value="NZ_JAKREW010000024.1"/>
</dbReference>